<comment type="caution">
    <text evidence="2">The sequence shown here is derived from an EMBL/GenBank/DDBJ whole genome shotgun (WGS) entry which is preliminary data.</text>
</comment>
<evidence type="ECO:0000313" key="3">
    <source>
        <dbReference type="Proteomes" id="UP000179270"/>
    </source>
</evidence>
<sequence>MKIYHNLTNRQVQGIAEIFSNLGLLFFGSIIVPIFSDVEKLNLVLTVVGFLLTLFCWFVSIKLFRKVKDN</sequence>
<keyword evidence="1" id="KW-0812">Transmembrane</keyword>
<reference evidence="2 3" key="1">
    <citation type="journal article" date="2016" name="Nat. Commun.">
        <title>Thousands of microbial genomes shed light on interconnected biogeochemical processes in an aquifer system.</title>
        <authorList>
            <person name="Anantharaman K."/>
            <person name="Brown C.T."/>
            <person name="Hug L.A."/>
            <person name="Sharon I."/>
            <person name="Castelle C.J."/>
            <person name="Probst A.J."/>
            <person name="Thomas B.C."/>
            <person name="Singh A."/>
            <person name="Wilkins M.J."/>
            <person name="Karaoz U."/>
            <person name="Brodie E.L."/>
            <person name="Williams K.H."/>
            <person name="Hubbard S.S."/>
            <person name="Banfield J.F."/>
        </authorList>
    </citation>
    <scope>NUCLEOTIDE SEQUENCE [LARGE SCALE GENOMIC DNA]</scope>
</reference>
<name>A0A1F7IBZ7_9BACT</name>
<organism evidence="2 3">
    <name type="scientific">Candidatus Roizmanbacteria bacterium RIFCSPLOWO2_01_FULL_35_13</name>
    <dbReference type="NCBI Taxonomy" id="1802055"/>
    <lineage>
        <taxon>Bacteria</taxon>
        <taxon>Candidatus Roizmaniibacteriota</taxon>
    </lineage>
</organism>
<dbReference type="Proteomes" id="UP000179270">
    <property type="component" value="Unassembled WGS sequence"/>
</dbReference>
<accession>A0A1F7IBZ7</accession>
<keyword evidence="1" id="KW-1133">Transmembrane helix</keyword>
<feature type="transmembrane region" description="Helical" evidence="1">
    <location>
        <begin position="41"/>
        <end position="64"/>
    </location>
</feature>
<gene>
    <name evidence="2" type="ORF">A3A74_01500</name>
</gene>
<dbReference type="EMBL" id="MGAF01000024">
    <property type="protein sequence ID" value="OGK40885.1"/>
    <property type="molecule type" value="Genomic_DNA"/>
</dbReference>
<keyword evidence="1" id="KW-0472">Membrane</keyword>
<protein>
    <submittedName>
        <fullName evidence="2">Uncharacterized protein</fullName>
    </submittedName>
</protein>
<dbReference type="AlphaFoldDB" id="A0A1F7IBZ7"/>
<proteinExistence type="predicted"/>
<evidence type="ECO:0000313" key="2">
    <source>
        <dbReference type="EMBL" id="OGK40885.1"/>
    </source>
</evidence>
<evidence type="ECO:0000256" key="1">
    <source>
        <dbReference type="SAM" id="Phobius"/>
    </source>
</evidence>
<feature type="transmembrane region" description="Helical" evidence="1">
    <location>
        <begin position="12"/>
        <end position="35"/>
    </location>
</feature>